<feature type="domain" description="ABC transporter" evidence="4">
    <location>
        <begin position="12"/>
        <end position="248"/>
    </location>
</feature>
<proteinExistence type="predicted"/>
<accession>A0A4Q9DT57</accession>
<sequence length="279" mass="30686">MCCTRREAHGVIEVADAAFYYDETQPLFRDVTLNVKKGETLAVLGVNGAGKTTFIKCLMGFLKLKSGYVRIDGARADAQGPSAFWKRVSYVPQAKYATFGFSVTDMVVMGLSPYIALGSAPKKEDYNKAREMLGSLGLSAIADKPCTKISGGQLQMVLIARALIKKPQVLIMDEPESNLDMKNQMKVLEIIKWLNRQHLSIIINTHFPAHALRVASQSLIIGNNEHIAGPTEHIVNEANLEKFFGVQSEIIRSGHKDGGAWGVVPFELADPLKLEDLKL</sequence>
<evidence type="ECO:0000256" key="3">
    <source>
        <dbReference type="ARBA" id="ARBA00022840"/>
    </source>
</evidence>
<dbReference type="FunFam" id="3.40.50.300:FF:000134">
    <property type="entry name" value="Iron-enterobactin ABC transporter ATP-binding protein"/>
    <property type="match status" value="1"/>
</dbReference>
<dbReference type="InterPro" id="IPR017871">
    <property type="entry name" value="ABC_transporter-like_CS"/>
</dbReference>
<evidence type="ECO:0000256" key="1">
    <source>
        <dbReference type="ARBA" id="ARBA00022448"/>
    </source>
</evidence>
<evidence type="ECO:0000256" key="2">
    <source>
        <dbReference type="ARBA" id="ARBA00022741"/>
    </source>
</evidence>
<dbReference type="AlphaFoldDB" id="A0A4Q9DT57"/>
<dbReference type="EMBL" id="SIRE01000005">
    <property type="protein sequence ID" value="TBL80106.1"/>
    <property type="molecule type" value="Genomic_DNA"/>
</dbReference>
<keyword evidence="1" id="KW-0813">Transport</keyword>
<evidence type="ECO:0000313" key="6">
    <source>
        <dbReference type="Proteomes" id="UP000293142"/>
    </source>
</evidence>
<dbReference type="PANTHER" id="PTHR42734">
    <property type="entry name" value="METAL TRANSPORT SYSTEM ATP-BINDING PROTEIN TM_0124-RELATED"/>
    <property type="match status" value="1"/>
</dbReference>
<dbReference type="InterPro" id="IPR003593">
    <property type="entry name" value="AAA+_ATPase"/>
</dbReference>
<dbReference type="GO" id="GO:0016887">
    <property type="term" value="F:ATP hydrolysis activity"/>
    <property type="evidence" value="ECO:0007669"/>
    <property type="project" value="InterPro"/>
</dbReference>
<evidence type="ECO:0000313" key="5">
    <source>
        <dbReference type="EMBL" id="TBL80106.1"/>
    </source>
</evidence>
<keyword evidence="3 5" id="KW-0067">ATP-binding</keyword>
<dbReference type="PROSITE" id="PS50893">
    <property type="entry name" value="ABC_TRANSPORTER_2"/>
    <property type="match status" value="1"/>
</dbReference>
<gene>
    <name evidence="5" type="ORF">EYB31_06675</name>
</gene>
<dbReference type="OrthoDB" id="9806726at2"/>
<dbReference type="PANTHER" id="PTHR42734:SF19">
    <property type="entry name" value="IRON COMPOUNDS ABC TRANSPORTER, ATP-BINDING PROTEIN"/>
    <property type="match status" value="1"/>
</dbReference>
<evidence type="ECO:0000259" key="4">
    <source>
        <dbReference type="PROSITE" id="PS50893"/>
    </source>
</evidence>
<keyword evidence="6" id="KW-1185">Reference proteome</keyword>
<protein>
    <submittedName>
        <fullName evidence="5">ABC transporter ATP-binding protein</fullName>
    </submittedName>
</protein>
<dbReference type="GO" id="GO:0005524">
    <property type="term" value="F:ATP binding"/>
    <property type="evidence" value="ECO:0007669"/>
    <property type="project" value="UniProtKB-KW"/>
</dbReference>
<dbReference type="Proteomes" id="UP000293142">
    <property type="component" value="Unassembled WGS sequence"/>
</dbReference>
<dbReference type="Gene3D" id="3.40.50.300">
    <property type="entry name" value="P-loop containing nucleotide triphosphate hydrolases"/>
    <property type="match status" value="1"/>
</dbReference>
<dbReference type="InterPro" id="IPR003439">
    <property type="entry name" value="ABC_transporter-like_ATP-bd"/>
</dbReference>
<dbReference type="InterPro" id="IPR050153">
    <property type="entry name" value="Metal_Ion_Import_ABC"/>
</dbReference>
<reference evidence="5 6" key="1">
    <citation type="submission" date="2019-02" db="EMBL/GenBank/DDBJ databases">
        <title>Paenibacillus sp. nov., isolated from surface-sterilized tissue of Thalictrum simplex L.</title>
        <authorList>
            <person name="Tuo L."/>
        </authorList>
    </citation>
    <scope>NUCLEOTIDE SEQUENCE [LARGE SCALE GENOMIC DNA]</scope>
    <source>
        <strain evidence="5 6">N2SHLJ1</strain>
    </source>
</reference>
<dbReference type="InterPro" id="IPR027417">
    <property type="entry name" value="P-loop_NTPase"/>
</dbReference>
<dbReference type="PROSITE" id="PS00211">
    <property type="entry name" value="ABC_TRANSPORTER_1"/>
    <property type="match status" value="1"/>
</dbReference>
<comment type="caution">
    <text evidence="5">The sequence shown here is derived from an EMBL/GenBank/DDBJ whole genome shotgun (WGS) entry which is preliminary data.</text>
</comment>
<keyword evidence="2" id="KW-0547">Nucleotide-binding</keyword>
<dbReference type="SMART" id="SM00382">
    <property type="entry name" value="AAA"/>
    <property type="match status" value="1"/>
</dbReference>
<organism evidence="5 6">
    <name type="scientific">Paenibacillus thalictri</name>
    <dbReference type="NCBI Taxonomy" id="2527873"/>
    <lineage>
        <taxon>Bacteria</taxon>
        <taxon>Bacillati</taxon>
        <taxon>Bacillota</taxon>
        <taxon>Bacilli</taxon>
        <taxon>Bacillales</taxon>
        <taxon>Paenibacillaceae</taxon>
        <taxon>Paenibacillus</taxon>
    </lineage>
</organism>
<name>A0A4Q9DT57_9BACL</name>
<dbReference type="SUPFAM" id="SSF52540">
    <property type="entry name" value="P-loop containing nucleoside triphosphate hydrolases"/>
    <property type="match status" value="1"/>
</dbReference>
<dbReference type="Pfam" id="PF00005">
    <property type="entry name" value="ABC_tran"/>
    <property type="match status" value="1"/>
</dbReference>